<dbReference type="InterPro" id="IPR011546">
    <property type="entry name" value="Pept_M41_FtsH_extracell"/>
</dbReference>
<dbReference type="GO" id="GO:0016020">
    <property type="term" value="C:membrane"/>
    <property type="evidence" value="ECO:0007669"/>
    <property type="project" value="InterPro"/>
</dbReference>
<dbReference type="GO" id="GO:0008270">
    <property type="term" value="F:zinc ion binding"/>
    <property type="evidence" value="ECO:0007669"/>
    <property type="project" value="InterPro"/>
</dbReference>
<dbReference type="GO" id="GO:0005524">
    <property type="term" value="F:ATP binding"/>
    <property type="evidence" value="ECO:0007669"/>
    <property type="project" value="InterPro"/>
</dbReference>
<dbReference type="GO" id="GO:0004176">
    <property type="term" value="F:ATP-dependent peptidase activity"/>
    <property type="evidence" value="ECO:0007669"/>
    <property type="project" value="InterPro"/>
</dbReference>
<organism evidence="5 6">
    <name type="scientific">Peribacillus simplex</name>
    <dbReference type="NCBI Taxonomy" id="1478"/>
    <lineage>
        <taxon>Bacteria</taxon>
        <taxon>Bacillati</taxon>
        <taxon>Bacillota</taxon>
        <taxon>Bacilli</taxon>
        <taxon>Bacillales</taxon>
        <taxon>Bacillaceae</taxon>
        <taxon>Peribacillus</taxon>
    </lineage>
</organism>
<keyword evidence="2" id="KW-0378">Hydrolase</keyword>
<keyword evidence="3" id="KW-0472">Membrane</keyword>
<dbReference type="OrthoDB" id="2939407at2"/>
<dbReference type="GO" id="GO:0004222">
    <property type="term" value="F:metalloendopeptidase activity"/>
    <property type="evidence" value="ECO:0007669"/>
    <property type="project" value="InterPro"/>
</dbReference>
<dbReference type="GO" id="GO:0006508">
    <property type="term" value="P:proteolysis"/>
    <property type="evidence" value="ECO:0007669"/>
    <property type="project" value="UniProtKB-KW"/>
</dbReference>
<dbReference type="EMBL" id="SZNT01000226">
    <property type="protein sequence ID" value="TKH10154.1"/>
    <property type="molecule type" value="Genomic_DNA"/>
</dbReference>
<keyword evidence="3" id="KW-0812">Transmembrane</keyword>
<evidence type="ECO:0000313" key="6">
    <source>
        <dbReference type="Proteomes" id="UP000309170"/>
    </source>
</evidence>
<protein>
    <recommendedName>
        <fullName evidence="4">Peptidase M41 FtsH extracellular domain-containing protein</fullName>
    </recommendedName>
</protein>
<dbReference type="Pfam" id="PF06480">
    <property type="entry name" value="FtsH_ext"/>
    <property type="match status" value="1"/>
</dbReference>
<name>A0A9X8ZFV1_9BACI</name>
<dbReference type="RefSeq" id="WP_137018308.1">
    <property type="nucleotide sequence ID" value="NZ_SZNS01000032.1"/>
</dbReference>
<evidence type="ECO:0000256" key="1">
    <source>
        <dbReference type="ARBA" id="ARBA00022670"/>
    </source>
</evidence>
<feature type="transmembrane region" description="Helical" evidence="3">
    <location>
        <begin position="121"/>
        <end position="140"/>
    </location>
</feature>
<keyword evidence="1" id="KW-0645">Protease</keyword>
<accession>A0A9X8ZFV1</accession>
<comment type="caution">
    <text evidence="5">The sequence shown here is derived from an EMBL/GenBank/DDBJ whole genome shotgun (WGS) entry which is preliminary data.</text>
</comment>
<evidence type="ECO:0000256" key="3">
    <source>
        <dbReference type="SAM" id="Phobius"/>
    </source>
</evidence>
<evidence type="ECO:0000256" key="2">
    <source>
        <dbReference type="ARBA" id="ARBA00022801"/>
    </source>
</evidence>
<dbReference type="AlphaFoldDB" id="A0A9X8ZFV1"/>
<dbReference type="Proteomes" id="UP000309170">
    <property type="component" value="Unassembled WGS sequence"/>
</dbReference>
<proteinExistence type="predicted"/>
<gene>
    <name evidence="5" type="ORF">FC678_15285</name>
</gene>
<keyword evidence="3" id="KW-1133">Transmembrane helix</keyword>
<reference evidence="5 6" key="1">
    <citation type="journal article" date="2019" name="Environ. Microbiol.">
        <title>An active ?-lactamase is a part of an orchestrated cell wall stress resistance network of Bacillus subtilis and related rhizosphere species.</title>
        <authorList>
            <person name="Bucher T."/>
            <person name="Keren-Paz A."/>
            <person name="Hausser J."/>
            <person name="Olender T."/>
            <person name="Cytryn E."/>
            <person name="Kolodkin-Gal I."/>
        </authorList>
    </citation>
    <scope>NUCLEOTIDE SEQUENCE [LARGE SCALE GENOMIC DNA]</scope>
    <source>
        <strain evidence="5 6">I4</strain>
    </source>
</reference>
<evidence type="ECO:0000313" key="5">
    <source>
        <dbReference type="EMBL" id="TKH10154.1"/>
    </source>
</evidence>
<evidence type="ECO:0000259" key="4">
    <source>
        <dbReference type="Pfam" id="PF06480"/>
    </source>
</evidence>
<sequence>MKRIFRSKVFYVIIFLVTLRVVLVFNNDKEPTEKLTEDEFFTTLEDGKVTFLKVESQNSVYEIRGRLVGYEKDQYFIASVPNSGISLDRMNNAIREHDIGKIEFIPDTETSGWVTLLTTTIPFMIIFMLFFVIILFTVVIKRFGRPR</sequence>
<feature type="transmembrane region" description="Helical" evidence="3">
    <location>
        <begin position="9"/>
        <end position="26"/>
    </location>
</feature>
<feature type="domain" description="Peptidase M41 FtsH extracellular" evidence="4">
    <location>
        <begin position="9"/>
        <end position="99"/>
    </location>
</feature>